<feature type="compositionally biased region" description="Basic and acidic residues" evidence="1">
    <location>
        <begin position="193"/>
        <end position="206"/>
    </location>
</feature>
<gene>
    <name evidence="2" type="ORF">BJ508DRAFT_80196</name>
</gene>
<proteinExistence type="predicted"/>
<feature type="region of interest" description="Disordered" evidence="1">
    <location>
        <begin position="300"/>
        <end position="344"/>
    </location>
</feature>
<organism evidence="2 3">
    <name type="scientific">Ascobolus immersus RN42</name>
    <dbReference type="NCBI Taxonomy" id="1160509"/>
    <lineage>
        <taxon>Eukaryota</taxon>
        <taxon>Fungi</taxon>
        <taxon>Dikarya</taxon>
        <taxon>Ascomycota</taxon>
        <taxon>Pezizomycotina</taxon>
        <taxon>Pezizomycetes</taxon>
        <taxon>Pezizales</taxon>
        <taxon>Ascobolaceae</taxon>
        <taxon>Ascobolus</taxon>
    </lineage>
</organism>
<reference evidence="2 3" key="1">
    <citation type="journal article" date="2018" name="Nat. Ecol. Evol.">
        <title>Pezizomycetes genomes reveal the molecular basis of ectomycorrhizal truffle lifestyle.</title>
        <authorList>
            <person name="Murat C."/>
            <person name="Payen T."/>
            <person name="Noel B."/>
            <person name="Kuo A."/>
            <person name="Morin E."/>
            <person name="Chen J."/>
            <person name="Kohler A."/>
            <person name="Krizsan K."/>
            <person name="Balestrini R."/>
            <person name="Da Silva C."/>
            <person name="Montanini B."/>
            <person name="Hainaut M."/>
            <person name="Levati E."/>
            <person name="Barry K.W."/>
            <person name="Belfiori B."/>
            <person name="Cichocki N."/>
            <person name="Clum A."/>
            <person name="Dockter R.B."/>
            <person name="Fauchery L."/>
            <person name="Guy J."/>
            <person name="Iotti M."/>
            <person name="Le Tacon F."/>
            <person name="Lindquist E.A."/>
            <person name="Lipzen A."/>
            <person name="Malagnac F."/>
            <person name="Mello A."/>
            <person name="Molinier V."/>
            <person name="Miyauchi S."/>
            <person name="Poulain J."/>
            <person name="Riccioni C."/>
            <person name="Rubini A."/>
            <person name="Sitrit Y."/>
            <person name="Splivallo R."/>
            <person name="Traeger S."/>
            <person name="Wang M."/>
            <person name="Zifcakova L."/>
            <person name="Wipf D."/>
            <person name="Zambonelli A."/>
            <person name="Paolocci F."/>
            <person name="Nowrousian M."/>
            <person name="Ottonello S."/>
            <person name="Baldrian P."/>
            <person name="Spatafora J.W."/>
            <person name="Henrissat B."/>
            <person name="Nagy L.G."/>
            <person name="Aury J.M."/>
            <person name="Wincker P."/>
            <person name="Grigoriev I.V."/>
            <person name="Bonfante P."/>
            <person name="Martin F.M."/>
        </authorList>
    </citation>
    <scope>NUCLEOTIDE SEQUENCE [LARGE SCALE GENOMIC DNA]</scope>
    <source>
        <strain evidence="2 3">RN42</strain>
    </source>
</reference>
<feature type="region of interest" description="Disordered" evidence="1">
    <location>
        <begin position="451"/>
        <end position="483"/>
    </location>
</feature>
<evidence type="ECO:0000313" key="3">
    <source>
        <dbReference type="Proteomes" id="UP000275078"/>
    </source>
</evidence>
<protein>
    <submittedName>
        <fullName evidence="2">Uncharacterized protein</fullName>
    </submittedName>
</protein>
<accession>A0A3N4HCG7</accession>
<dbReference type="OrthoDB" id="4716584at2759"/>
<feature type="region of interest" description="Disordered" evidence="1">
    <location>
        <begin position="556"/>
        <end position="577"/>
    </location>
</feature>
<evidence type="ECO:0000256" key="1">
    <source>
        <dbReference type="SAM" id="MobiDB-lite"/>
    </source>
</evidence>
<feature type="region of interest" description="Disordered" evidence="1">
    <location>
        <begin position="24"/>
        <end position="149"/>
    </location>
</feature>
<feature type="compositionally biased region" description="Acidic residues" evidence="1">
    <location>
        <begin position="177"/>
        <end position="189"/>
    </location>
</feature>
<feature type="compositionally biased region" description="Low complexity" evidence="1">
    <location>
        <begin position="36"/>
        <end position="52"/>
    </location>
</feature>
<feature type="region of interest" description="Disordered" evidence="1">
    <location>
        <begin position="173"/>
        <end position="286"/>
    </location>
</feature>
<sequence>MSLNPFQLPSLARKVCESRIASARNSIHETDAPEPSKTSASTSGSSWSSNGSPPLAQSAITTAPTTTNSSFDDASRIARFSHRTKLARRPEDKASQASGIPRVEHWNAPIEGEEGNFPRTAPQTPYSEVPDNLFFDHSGPGSRMQGGSTARNLEAVTDYFGFKEVAAVIPPPVSEDTVMEEPVEEEQAATEDVPMKDVSSTKDEQTPTRAHPVSKPATPSFLPQPVETTRRSQKGRTPLRQELSEGLFQLPTPEEKEEEKKPEPPKMFALPQPVETTRRSNKPLARPLIANAMPWEFRRSNRSKKPAMALDLSEKPLPKPISVSRWTNKAVQQGRQLRRNSTAKPMASPNLYYFVPQTGEKVTKNAPGKWVDSEEHVSHWSEPIDSMPPSPSEGMSPSSSTCPSLSSSPTNSTTSLGSLPIKARKFGIEGRRESMEDGFGTYITKVQRDKMAKAKEQEAETERTRGRELQRKDRDDTLRQAEERTLYASPTRTNIQRPKVIDIDDLQTQARFGVLLPSVRMQPAKPAAPGPMKGIENKALTKADLLQSHIITPSPGITVASLPPRKPAAPHANPEEEVTDDFVKSVYQYLSLNIPLIACKFDDELSSTTGIPVDRVKEDRMSALREYIKSWMRENPVFEGNESQKGGLW</sequence>
<name>A0A3N4HCG7_ASCIM</name>
<feature type="compositionally biased region" description="Polar residues" evidence="1">
    <location>
        <begin position="58"/>
        <end position="72"/>
    </location>
</feature>
<dbReference type="AlphaFoldDB" id="A0A3N4HCG7"/>
<dbReference type="Proteomes" id="UP000275078">
    <property type="component" value="Unassembled WGS sequence"/>
</dbReference>
<keyword evidence="3" id="KW-1185">Reference proteome</keyword>
<dbReference type="EMBL" id="ML119883">
    <property type="protein sequence ID" value="RPA72049.1"/>
    <property type="molecule type" value="Genomic_DNA"/>
</dbReference>
<feature type="region of interest" description="Disordered" evidence="1">
    <location>
        <begin position="365"/>
        <end position="418"/>
    </location>
</feature>
<feature type="compositionally biased region" description="Low complexity" evidence="1">
    <location>
        <begin position="392"/>
        <end position="418"/>
    </location>
</feature>
<feature type="compositionally biased region" description="Polar residues" evidence="1">
    <location>
        <begin position="324"/>
        <end position="343"/>
    </location>
</feature>
<evidence type="ECO:0000313" key="2">
    <source>
        <dbReference type="EMBL" id="RPA72049.1"/>
    </source>
</evidence>